<gene>
    <name evidence="2" type="ORF">E2C01_041582</name>
</gene>
<dbReference type="AlphaFoldDB" id="A0A5B7FU38"/>
<keyword evidence="3" id="KW-1185">Reference proteome</keyword>
<evidence type="ECO:0000313" key="3">
    <source>
        <dbReference type="Proteomes" id="UP000324222"/>
    </source>
</evidence>
<dbReference type="EMBL" id="VSRR010007940">
    <property type="protein sequence ID" value="MPC47824.1"/>
    <property type="molecule type" value="Genomic_DNA"/>
</dbReference>
<dbReference type="Proteomes" id="UP000324222">
    <property type="component" value="Unassembled WGS sequence"/>
</dbReference>
<accession>A0A5B7FU38</accession>
<keyword evidence="1" id="KW-0732">Signal</keyword>
<feature type="signal peptide" evidence="1">
    <location>
        <begin position="1"/>
        <end position="36"/>
    </location>
</feature>
<organism evidence="2 3">
    <name type="scientific">Portunus trituberculatus</name>
    <name type="common">Swimming crab</name>
    <name type="synonym">Neptunus trituberculatus</name>
    <dbReference type="NCBI Taxonomy" id="210409"/>
    <lineage>
        <taxon>Eukaryota</taxon>
        <taxon>Metazoa</taxon>
        <taxon>Ecdysozoa</taxon>
        <taxon>Arthropoda</taxon>
        <taxon>Crustacea</taxon>
        <taxon>Multicrustacea</taxon>
        <taxon>Malacostraca</taxon>
        <taxon>Eumalacostraca</taxon>
        <taxon>Eucarida</taxon>
        <taxon>Decapoda</taxon>
        <taxon>Pleocyemata</taxon>
        <taxon>Brachyura</taxon>
        <taxon>Eubrachyura</taxon>
        <taxon>Portunoidea</taxon>
        <taxon>Portunidae</taxon>
        <taxon>Portuninae</taxon>
        <taxon>Portunus</taxon>
    </lineage>
</organism>
<protein>
    <submittedName>
        <fullName evidence="2">Uncharacterized protein</fullName>
    </submittedName>
</protein>
<evidence type="ECO:0000256" key="1">
    <source>
        <dbReference type="SAM" id="SignalP"/>
    </source>
</evidence>
<reference evidence="2 3" key="1">
    <citation type="submission" date="2019-05" db="EMBL/GenBank/DDBJ databases">
        <title>Another draft genome of Portunus trituberculatus and its Hox gene families provides insights of decapod evolution.</title>
        <authorList>
            <person name="Jeong J.-H."/>
            <person name="Song I."/>
            <person name="Kim S."/>
            <person name="Choi T."/>
            <person name="Kim D."/>
            <person name="Ryu S."/>
            <person name="Kim W."/>
        </authorList>
    </citation>
    <scope>NUCLEOTIDE SEQUENCE [LARGE SCALE GENOMIC DNA]</scope>
    <source>
        <tissue evidence="2">Muscle</tissue>
    </source>
</reference>
<sequence>MTIRSQAAAGRVPRRLVTMTILLLCIISLRVPPRSSRRDRIAGRCSKVDWEELGFPWTLSDWQGREGECGNVWPMTSHNWLLLPPAAHIMSQVIFQSGAACGMTLGGSPNSHQTLRLLPYIYTKPTRHHLTPLDMHVQNMIKNDLAGVYHEFAKIKLNKIGPKVLLRTQQFRRVVATLPSRPAPPPRHTLTSTGISVLGFLFRYLPLLL</sequence>
<evidence type="ECO:0000313" key="2">
    <source>
        <dbReference type="EMBL" id="MPC47824.1"/>
    </source>
</evidence>
<comment type="caution">
    <text evidence="2">The sequence shown here is derived from an EMBL/GenBank/DDBJ whole genome shotgun (WGS) entry which is preliminary data.</text>
</comment>
<proteinExistence type="predicted"/>
<name>A0A5B7FU38_PORTR</name>
<feature type="chain" id="PRO_5022948765" evidence="1">
    <location>
        <begin position="37"/>
        <end position="209"/>
    </location>
</feature>